<reference evidence="2 3" key="1">
    <citation type="submission" date="2018-01" db="EMBL/GenBank/DDBJ databases">
        <title>Genome characterization of the sugarcane-associated fungus Trichoderma ghanense CCMA-1212 and their application in lignocelulose bioconversion.</title>
        <authorList>
            <person name="Steindorff A.S."/>
            <person name="Mendes T.D."/>
            <person name="Vilela E.S.D."/>
            <person name="Rodrigues D.S."/>
            <person name="Formighieri E.F."/>
            <person name="Melo I.S."/>
            <person name="Favaro L.C.L."/>
        </authorList>
    </citation>
    <scope>NUCLEOTIDE SEQUENCE [LARGE SCALE GENOMIC DNA]</scope>
    <source>
        <strain evidence="2 3">CCMA-1212</strain>
    </source>
</reference>
<keyword evidence="3" id="KW-1185">Reference proteome</keyword>
<name>A0ABY2H079_9HYPO</name>
<evidence type="ECO:0000313" key="2">
    <source>
        <dbReference type="EMBL" id="TFB01064.1"/>
    </source>
</evidence>
<organism evidence="2 3">
    <name type="scientific">Trichoderma ghanense</name>
    <dbReference type="NCBI Taxonomy" id="65468"/>
    <lineage>
        <taxon>Eukaryota</taxon>
        <taxon>Fungi</taxon>
        <taxon>Dikarya</taxon>
        <taxon>Ascomycota</taxon>
        <taxon>Pezizomycotina</taxon>
        <taxon>Sordariomycetes</taxon>
        <taxon>Hypocreomycetidae</taxon>
        <taxon>Hypocreales</taxon>
        <taxon>Hypocreaceae</taxon>
        <taxon>Trichoderma</taxon>
    </lineage>
</organism>
<dbReference type="PROSITE" id="PS50206">
    <property type="entry name" value="RHODANESE_3"/>
    <property type="match status" value="1"/>
</dbReference>
<dbReference type="InterPro" id="IPR001763">
    <property type="entry name" value="Rhodanese-like_dom"/>
</dbReference>
<protein>
    <submittedName>
        <fullName evidence="2">Dual specificity phosphatase Cdc25</fullName>
    </submittedName>
</protein>
<feature type="domain" description="Rhodanese" evidence="1">
    <location>
        <begin position="48"/>
        <end position="162"/>
    </location>
</feature>
<dbReference type="EMBL" id="PPTA01000009">
    <property type="protein sequence ID" value="TFB01064.1"/>
    <property type="molecule type" value="Genomic_DNA"/>
</dbReference>
<dbReference type="SUPFAM" id="SSF52821">
    <property type="entry name" value="Rhodanese/Cell cycle control phosphatase"/>
    <property type="match status" value="1"/>
</dbReference>
<dbReference type="GeneID" id="300578502"/>
<dbReference type="RefSeq" id="XP_073557265.1">
    <property type="nucleotide sequence ID" value="XM_073704052.1"/>
</dbReference>
<dbReference type="Gene3D" id="3.40.250.10">
    <property type="entry name" value="Rhodanese-like domain"/>
    <property type="match status" value="1"/>
</dbReference>
<accession>A0ABY2H079</accession>
<dbReference type="PANTHER" id="PTHR10828">
    <property type="entry name" value="M-PHASE INDUCER PHOSPHATASE DUAL SPECIFICITY PHOSPHATASE CDC25"/>
    <property type="match status" value="1"/>
</dbReference>
<proteinExistence type="predicted"/>
<dbReference type="InterPro" id="IPR036873">
    <property type="entry name" value="Rhodanese-like_dom_sf"/>
</dbReference>
<evidence type="ECO:0000313" key="3">
    <source>
        <dbReference type="Proteomes" id="UP001642720"/>
    </source>
</evidence>
<dbReference type="Pfam" id="PF00581">
    <property type="entry name" value="Rhodanese"/>
    <property type="match status" value="1"/>
</dbReference>
<evidence type="ECO:0000259" key="1">
    <source>
        <dbReference type="PROSITE" id="PS50206"/>
    </source>
</evidence>
<comment type="caution">
    <text evidence="2">The sequence shown here is derived from an EMBL/GenBank/DDBJ whole genome shotgun (WGS) entry which is preliminary data.</text>
</comment>
<gene>
    <name evidence="2" type="ORF">CCMA1212_006858</name>
</gene>
<sequence length="173" mass="19376">MRLFRLLSQARGFSIPRSTNMSTVTIASLKRVSAKALSEKILAEAEQAEPSLAVIDVRDVAANVDTTKDYIGGHIKGSTNIPSNQLDALMPTLIRKLKDKKTVVFHCALSQQRGPFAALKYLRERDGLLAALGEAPLAEQQEVYLLERGFTGWQEVYGEDERLTEGFRREIWR</sequence>
<dbReference type="PANTHER" id="PTHR10828:SF38">
    <property type="entry name" value="ARSENICAL-RESISTANCE PROTEIN 2-RELATED"/>
    <property type="match status" value="1"/>
</dbReference>
<dbReference type="Proteomes" id="UP001642720">
    <property type="component" value="Unassembled WGS sequence"/>
</dbReference>
<dbReference type="SMART" id="SM00450">
    <property type="entry name" value="RHOD"/>
    <property type="match status" value="1"/>
</dbReference>